<dbReference type="AlphaFoldDB" id="Q13VH2"/>
<reference evidence="2 3" key="1">
    <citation type="journal article" date="2006" name="Proc. Natl. Acad. Sci. U.S.A.">
        <title>Burkholderia xenovorans LB400 harbors a multi-replicon, 9.73-Mbp genome shaped for versatility.</title>
        <authorList>
            <person name="Chain P.S."/>
            <person name="Denef V.J."/>
            <person name="Konstantinidis K.T."/>
            <person name="Vergez L.M."/>
            <person name="Agullo L."/>
            <person name="Reyes V.L."/>
            <person name="Hauser L."/>
            <person name="Cordova M."/>
            <person name="Gomez L."/>
            <person name="Gonzalez M."/>
            <person name="Land M."/>
            <person name="Lao V."/>
            <person name="Larimer F."/>
            <person name="LiPuma J.J."/>
            <person name="Mahenthiralingam E."/>
            <person name="Malfatti S.A."/>
            <person name="Marx C.J."/>
            <person name="Parnell J.J."/>
            <person name="Ramette A."/>
            <person name="Richardson P."/>
            <person name="Seeger M."/>
            <person name="Smith D."/>
            <person name="Spilker T."/>
            <person name="Sul W.J."/>
            <person name="Tsoi T.V."/>
            <person name="Ulrich L.E."/>
            <person name="Zhulin I.B."/>
            <person name="Tiedje J.M."/>
        </authorList>
    </citation>
    <scope>NUCLEOTIDE SEQUENCE [LARGE SCALE GENOMIC DNA]</scope>
    <source>
        <strain evidence="2 3">LB400</strain>
    </source>
</reference>
<gene>
    <name evidence="2" type="ORF">Bxe_A1030</name>
</gene>
<evidence type="ECO:0000313" key="3">
    <source>
        <dbReference type="Proteomes" id="UP000001817"/>
    </source>
</evidence>
<dbReference type="Proteomes" id="UP000001817">
    <property type="component" value="Chromosome 1"/>
</dbReference>
<proteinExistence type="predicted"/>
<protein>
    <submittedName>
        <fullName evidence="2">Uncharacterized protein</fullName>
    </submittedName>
</protein>
<evidence type="ECO:0000256" key="1">
    <source>
        <dbReference type="SAM" id="MobiDB-lite"/>
    </source>
</evidence>
<organism evidence="2 3">
    <name type="scientific">Paraburkholderia xenovorans (strain LB400)</name>
    <dbReference type="NCBI Taxonomy" id="266265"/>
    <lineage>
        <taxon>Bacteria</taxon>
        <taxon>Pseudomonadati</taxon>
        <taxon>Pseudomonadota</taxon>
        <taxon>Betaproteobacteria</taxon>
        <taxon>Burkholderiales</taxon>
        <taxon>Burkholderiaceae</taxon>
        <taxon>Paraburkholderia</taxon>
    </lineage>
</organism>
<dbReference type="STRING" id="266265.Bxe_A1030"/>
<dbReference type="EMBL" id="CP000270">
    <property type="protein sequence ID" value="ABE31917.1"/>
    <property type="molecule type" value="Genomic_DNA"/>
</dbReference>
<feature type="region of interest" description="Disordered" evidence="1">
    <location>
        <begin position="1"/>
        <end position="31"/>
    </location>
</feature>
<keyword evidence="3" id="KW-1185">Reference proteome</keyword>
<evidence type="ECO:0000313" key="2">
    <source>
        <dbReference type="EMBL" id="ABE31917.1"/>
    </source>
</evidence>
<dbReference type="KEGG" id="bxe:Bxe_A1030"/>
<sequence>MAGRVVPAGSQNGFRDGSGRGGRAVTGCALPARSRRSPFPAIFPMPRAMTGRRPAALLKSGFPLNLRGARIYPAGAASKEPE</sequence>
<name>Q13VH2_PARXL</name>
<accession>Q13VH2</accession>